<evidence type="ECO:0000313" key="2">
    <source>
        <dbReference type="EMBL" id="SMP14632.1"/>
    </source>
</evidence>
<dbReference type="EMBL" id="FXTY01000002">
    <property type="protein sequence ID" value="SMP14632.1"/>
    <property type="molecule type" value="Genomic_DNA"/>
</dbReference>
<feature type="transmembrane region" description="Helical" evidence="1">
    <location>
        <begin position="12"/>
        <end position="30"/>
    </location>
</feature>
<protein>
    <submittedName>
        <fullName evidence="2">Uncharacterized protein</fullName>
    </submittedName>
</protein>
<evidence type="ECO:0000256" key="1">
    <source>
        <dbReference type="SAM" id="Phobius"/>
    </source>
</evidence>
<proteinExistence type="predicted"/>
<keyword evidence="3" id="KW-1185">Reference proteome</keyword>
<keyword evidence="1" id="KW-0472">Membrane</keyword>
<evidence type="ECO:0000313" key="3">
    <source>
        <dbReference type="Proteomes" id="UP001157961"/>
    </source>
</evidence>
<name>A0ABY1NQ18_9RHOB</name>
<gene>
    <name evidence="2" type="ORF">SAMN06265373_102711</name>
</gene>
<accession>A0ABY1NQ18</accession>
<comment type="caution">
    <text evidence="2">The sequence shown here is derived from an EMBL/GenBank/DDBJ whole genome shotgun (WGS) entry which is preliminary data.</text>
</comment>
<keyword evidence="1" id="KW-1133">Transmembrane helix</keyword>
<keyword evidence="1" id="KW-0812">Transmembrane</keyword>
<sequence length="276" mass="30573">MFRTFLPNLKNISIGAFCGACFGICFMLLIEAPLSENYVKYGTFGIGALVALLGSGLALAGVLANIDNQNRLAEEENEKSLLAARAALPPVLSSLYQKCSNAFEISDNQLEERRNEKMALRLLSELELSSNELKSLTECIKHADADTARWLSLIISHFQIAQARLNRHLLNSDLYADPPEDNYQSVAYRAVDWLEIKALVSHVFDFARTGKLPATELDTSKISLPIDNFGTGPTARCWDHTYENLMDHYDENGGTSSIGFQQRLLTNPLISNQPSA</sequence>
<feature type="transmembrane region" description="Helical" evidence="1">
    <location>
        <begin position="42"/>
        <end position="64"/>
    </location>
</feature>
<organism evidence="2 3">
    <name type="scientific">Shimia sagamensis</name>
    <dbReference type="NCBI Taxonomy" id="1566352"/>
    <lineage>
        <taxon>Bacteria</taxon>
        <taxon>Pseudomonadati</taxon>
        <taxon>Pseudomonadota</taxon>
        <taxon>Alphaproteobacteria</taxon>
        <taxon>Rhodobacterales</taxon>
        <taxon>Roseobacteraceae</taxon>
    </lineage>
</organism>
<reference evidence="2 3" key="1">
    <citation type="submission" date="2017-05" db="EMBL/GenBank/DDBJ databases">
        <authorList>
            <person name="Varghese N."/>
            <person name="Submissions S."/>
        </authorList>
    </citation>
    <scope>NUCLEOTIDE SEQUENCE [LARGE SCALE GENOMIC DNA]</scope>
    <source>
        <strain evidence="2 3">DSM 29734</strain>
    </source>
</reference>
<dbReference type="Proteomes" id="UP001157961">
    <property type="component" value="Unassembled WGS sequence"/>
</dbReference>